<sequence>MNEWSLYEGEALQRWLLEKGTAIEGATSDPDSSGSMTVPESGMAFASAPDERSALRWLSAMQTEGVSALIANVDTHLRALHHQALGVTLPISVGDREYGASYVFSPYTHYVSYAREELSMLQSRAARTALSALLTPVGWLFKVSRFNKAVQVNNRLLSTNLYPPLGAAEITSLAELLLREYPDRTLIFRSLNTRTAPVYLKTLQKLGFRLVPSRQVYLYDSPDRIPSKARWLQKRDYALLDKHGYDICGPEELSASDSPRLAELYRLLYIEKYSAHNPIFTPLFFEQALQKNLLKLYALRSRGSGRLDAVLGYYIQDGIMTTPVFGYDTAVPQEVGLYRMLSAVLLRQAAEEGCLLHESAGAARFKRNRGATAEIEYSAVYDRHLPLYRRTGWAMLSLLLNKVGVPIMQKHKF</sequence>
<evidence type="ECO:0000313" key="1">
    <source>
        <dbReference type="EMBL" id="GGH86429.1"/>
    </source>
</evidence>
<proteinExistence type="predicted"/>
<gene>
    <name evidence="1" type="ORF">GCM10007362_46180</name>
</gene>
<organism evidence="1 2">
    <name type="scientific">Saccharibacillus endophyticus</name>
    <dbReference type="NCBI Taxonomy" id="2060666"/>
    <lineage>
        <taxon>Bacteria</taxon>
        <taxon>Bacillati</taxon>
        <taxon>Bacillota</taxon>
        <taxon>Bacilli</taxon>
        <taxon>Bacillales</taxon>
        <taxon>Paenibacillaceae</taxon>
        <taxon>Saccharibacillus</taxon>
    </lineage>
</organism>
<evidence type="ECO:0008006" key="3">
    <source>
        <dbReference type="Google" id="ProtNLM"/>
    </source>
</evidence>
<dbReference type="SUPFAM" id="SSF55729">
    <property type="entry name" value="Acyl-CoA N-acyltransferases (Nat)"/>
    <property type="match status" value="1"/>
</dbReference>
<keyword evidence="2" id="KW-1185">Reference proteome</keyword>
<dbReference type="EMBL" id="BMDD01000007">
    <property type="protein sequence ID" value="GGH86429.1"/>
    <property type="molecule type" value="Genomic_DNA"/>
</dbReference>
<name>A0ABQ2A8D4_9BACL</name>
<evidence type="ECO:0000313" key="2">
    <source>
        <dbReference type="Proteomes" id="UP000605427"/>
    </source>
</evidence>
<dbReference type="RefSeq" id="WP_172246376.1">
    <property type="nucleotide sequence ID" value="NZ_BMDD01000007.1"/>
</dbReference>
<dbReference type="InterPro" id="IPR016181">
    <property type="entry name" value="Acyl_CoA_acyltransferase"/>
</dbReference>
<comment type="caution">
    <text evidence="1">The sequence shown here is derived from an EMBL/GenBank/DDBJ whole genome shotgun (WGS) entry which is preliminary data.</text>
</comment>
<accession>A0ABQ2A8D4</accession>
<protein>
    <recommendedName>
        <fullName evidence="3">GNAT family N-acetyltransferase</fullName>
    </recommendedName>
</protein>
<dbReference type="Proteomes" id="UP000605427">
    <property type="component" value="Unassembled WGS sequence"/>
</dbReference>
<reference evidence="2" key="1">
    <citation type="journal article" date="2019" name="Int. J. Syst. Evol. Microbiol.">
        <title>The Global Catalogue of Microorganisms (GCM) 10K type strain sequencing project: providing services to taxonomists for standard genome sequencing and annotation.</title>
        <authorList>
            <consortium name="The Broad Institute Genomics Platform"/>
            <consortium name="The Broad Institute Genome Sequencing Center for Infectious Disease"/>
            <person name="Wu L."/>
            <person name="Ma J."/>
        </authorList>
    </citation>
    <scope>NUCLEOTIDE SEQUENCE [LARGE SCALE GENOMIC DNA]</scope>
    <source>
        <strain evidence="2">CCM 8702</strain>
    </source>
</reference>